<evidence type="ECO:0000256" key="2">
    <source>
        <dbReference type="SAM" id="SignalP"/>
    </source>
</evidence>
<feature type="compositionally biased region" description="Pro residues" evidence="1">
    <location>
        <begin position="118"/>
        <end position="138"/>
    </location>
</feature>
<feature type="compositionally biased region" description="Acidic residues" evidence="1">
    <location>
        <begin position="104"/>
        <end position="113"/>
    </location>
</feature>
<keyword evidence="2" id="KW-0732">Signal</keyword>
<feature type="chain" id="PRO_5032748051" evidence="2">
    <location>
        <begin position="20"/>
        <end position="335"/>
    </location>
</feature>
<feature type="compositionally biased region" description="Low complexity" evidence="1">
    <location>
        <begin position="139"/>
        <end position="175"/>
    </location>
</feature>
<feature type="region of interest" description="Disordered" evidence="1">
    <location>
        <begin position="202"/>
        <end position="335"/>
    </location>
</feature>
<comment type="caution">
    <text evidence="3">The sequence shown here is derived from an EMBL/GenBank/DDBJ whole genome shotgun (WGS) entry which is preliminary data.</text>
</comment>
<gene>
    <name evidence="3" type="ORF">JKP88DRAFT_353343</name>
</gene>
<protein>
    <submittedName>
        <fullName evidence="3">Uncharacterized protein</fullName>
    </submittedName>
</protein>
<dbReference type="Proteomes" id="UP000664859">
    <property type="component" value="Unassembled WGS sequence"/>
</dbReference>
<accession>A0A835ZAM7</accession>
<feature type="region of interest" description="Disordered" evidence="1">
    <location>
        <begin position="49"/>
        <end position="180"/>
    </location>
</feature>
<evidence type="ECO:0000313" key="4">
    <source>
        <dbReference type="Proteomes" id="UP000664859"/>
    </source>
</evidence>
<sequence length="335" mass="34278">MAPRCLCVLAAALCSLAGASDTDYFGGASSAHGLALHRLAESLRDLATTEAPTAAPTAAPTSAPTNAPTSVPTSAPSAAPAERRLDVNDTYFGGRDAAEQRDLWDDEHPEDSGDCAPTPEPSCTPEPVPSCEPTPPPETASAPDVTTAPTSSPTSSPTVAPTSAPSSAPSAAPAARRLDDDDGETYFKTYFAEAALALGLGEHRDLTDDGSGDCTPTPEPAPSCEPTPTPGPEYSPAPFARRAEEESQDYFKEVAGSERRRATDSDSHSDSPSCEPTPQPSCADPIPIGADATGSPTASPTSAPTTSPTSAPSVAPTAMPVLRRVLTGDEPYFND</sequence>
<evidence type="ECO:0000256" key="1">
    <source>
        <dbReference type="SAM" id="MobiDB-lite"/>
    </source>
</evidence>
<keyword evidence="4" id="KW-1185">Reference proteome</keyword>
<evidence type="ECO:0000313" key="3">
    <source>
        <dbReference type="EMBL" id="KAG5188692.1"/>
    </source>
</evidence>
<organism evidence="3 4">
    <name type="scientific">Tribonema minus</name>
    <dbReference type="NCBI Taxonomy" id="303371"/>
    <lineage>
        <taxon>Eukaryota</taxon>
        <taxon>Sar</taxon>
        <taxon>Stramenopiles</taxon>
        <taxon>Ochrophyta</taxon>
        <taxon>PX clade</taxon>
        <taxon>Xanthophyceae</taxon>
        <taxon>Tribonematales</taxon>
        <taxon>Tribonemataceae</taxon>
        <taxon>Tribonema</taxon>
    </lineage>
</organism>
<feature type="compositionally biased region" description="Pro residues" evidence="1">
    <location>
        <begin position="217"/>
        <end position="235"/>
    </location>
</feature>
<feature type="compositionally biased region" description="Low complexity" evidence="1">
    <location>
        <begin position="49"/>
        <end position="80"/>
    </location>
</feature>
<feature type="signal peptide" evidence="2">
    <location>
        <begin position="1"/>
        <end position="19"/>
    </location>
</feature>
<dbReference type="EMBL" id="JAFCMP010000066">
    <property type="protein sequence ID" value="KAG5188692.1"/>
    <property type="molecule type" value="Genomic_DNA"/>
</dbReference>
<feature type="compositionally biased region" description="Basic and acidic residues" evidence="1">
    <location>
        <begin position="241"/>
        <end position="269"/>
    </location>
</feature>
<feature type="compositionally biased region" description="Low complexity" evidence="1">
    <location>
        <begin position="292"/>
        <end position="318"/>
    </location>
</feature>
<name>A0A835ZAM7_9STRA</name>
<proteinExistence type="predicted"/>
<reference evidence="3" key="1">
    <citation type="submission" date="2021-02" db="EMBL/GenBank/DDBJ databases">
        <title>First Annotated Genome of the Yellow-green Alga Tribonema minus.</title>
        <authorList>
            <person name="Mahan K.M."/>
        </authorList>
    </citation>
    <scope>NUCLEOTIDE SEQUENCE</scope>
    <source>
        <strain evidence="3">UTEX B ZZ1240</strain>
    </source>
</reference>
<dbReference type="AlphaFoldDB" id="A0A835ZAM7"/>